<dbReference type="SUPFAM" id="SSF53335">
    <property type="entry name" value="S-adenosyl-L-methionine-dependent methyltransferases"/>
    <property type="match status" value="1"/>
</dbReference>
<keyword evidence="2" id="KW-0808">Transferase</keyword>
<dbReference type="InterPro" id="IPR029063">
    <property type="entry name" value="SAM-dependent_MTases_sf"/>
</dbReference>
<gene>
    <name evidence="2" type="ORF">KJ970_16050</name>
</gene>
<sequence>MARMVGESGRVIASDLQEGMLQKLRDKIQGTQLNKRIALHQCGENEIGLTDKVDFALLFYVLHEIPDQEGVFRELATLLKPGGKVLLVEPPIHVSKQVFDESLRKAQNAGLNMTERPRILLCKTAILEAGRQSPALSR</sequence>
<keyword evidence="2" id="KW-0489">Methyltransferase</keyword>
<dbReference type="AlphaFoldDB" id="A0A948W4P2"/>
<evidence type="ECO:0000313" key="3">
    <source>
        <dbReference type="Proteomes" id="UP000777784"/>
    </source>
</evidence>
<dbReference type="GO" id="GO:0032259">
    <property type="term" value="P:methylation"/>
    <property type="evidence" value="ECO:0007669"/>
    <property type="project" value="UniProtKB-KW"/>
</dbReference>
<evidence type="ECO:0000313" key="2">
    <source>
        <dbReference type="EMBL" id="MBU2692437.1"/>
    </source>
</evidence>
<dbReference type="Proteomes" id="UP000777784">
    <property type="component" value="Unassembled WGS sequence"/>
</dbReference>
<feature type="domain" description="Methyltransferase type 11" evidence="1">
    <location>
        <begin position="9"/>
        <end position="86"/>
    </location>
</feature>
<accession>A0A948W4P2</accession>
<evidence type="ECO:0000259" key="1">
    <source>
        <dbReference type="Pfam" id="PF08241"/>
    </source>
</evidence>
<dbReference type="Gene3D" id="3.40.50.150">
    <property type="entry name" value="Vaccinia Virus protein VP39"/>
    <property type="match status" value="1"/>
</dbReference>
<reference evidence="2" key="1">
    <citation type="submission" date="2021-05" db="EMBL/GenBank/DDBJ databases">
        <title>Energy efficiency and biological interactions define the core microbiome of deep oligotrophic groundwater.</title>
        <authorList>
            <person name="Mehrshad M."/>
            <person name="Lopez-Fernandez M."/>
            <person name="Bell E."/>
            <person name="Bernier-Latmani R."/>
            <person name="Bertilsson S."/>
            <person name="Dopson M."/>
        </authorList>
    </citation>
    <scope>NUCLEOTIDE SEQUENCE</scope>
    <source>
        <strain evidence="2">Modern_marine.mb.64</strain>
    </source>
</reference>
<protein>
    <submittedName>
        <fullName evidence="2">Class I SAM-dependent methyltransferase</fullName>
    </submittedName>
</protein>
<dbReference type="Pfam" id="PF08241">
    <property type="entry name" value="Methyltransf_11"/>
    <property type="match status" value="1"/>
</dbReference>
<comment type="caution">
    <text evidence="2">The sequence shown here is derived from an EMBL/GenBank/DDBJ whole genome shotgun (WGS) entry which is preliminary data.</text>
</comment>
<dbReference type="CDD" id="cd02440">
    <property type="entry name" value="AdoMet_MTases"/>
    <property type="match status" value="1"/>
</dbReference>
<dbReference type="GO" id="GO:0008757">
    <property type="term" value="F:S-adenosylmethionine-dependent methyltransferase activity"/>
    <property type="evidence" value="ECO:0007669"/>
    <property type="project" value="InterPro"/>
</dbReference>
<name>A0A948W4P2_UNCEI</name>
<organism evidence="2 3">
    <name type="scientific">Eiseniibacteriota bacterium</name>
    <dbReference type="NCBI Taxonomy" id="2212470"/>
    <lineage>
        <taxon>Bacteria</taxon>
        <taxon>Candidatus Eiseniibacteriota</taxon>
    </lineage>
</organism>
<proteinExistence type="predicted"/>
<dbReference type="InterPro" id="IPR013216">
    <property type="entry name" value="Methyltransf_11"/>
</dbReference>
<dbReference type="EMBL" id="JAHJDP010000091">
    <property type="protein sequence ID" value="MBU2692437.1"/>
    <property type="molecule type" value="Genomic_DNA"/>
</dbReference>